<dbReference type="PRINTS" id="PR01438">
    <property type="entry name" value="UNVRSLSTRESS"/>
</dbReference>
<dbReference type="PANTHER" id="PTHR46100:SF4">
    <property type="entry name" value="USPA DOMAIN-CONTAINING PROTEIN"/>
    <property type="match status" value="1"/>
</dbReference>
<evidence type="ECO:0000313" key="3">
    <source>
        <dbReference type="Proteomes" id="UP000613177"/>
    </source>
</evidence>
<accession>A0A8H7VVL9</accession>
<dbReference type="Pfam" id="PF00582">
    <property type="entry name" value="Usp"/>
    <property type="match status" value="1"/>
</dbReference>
<dbReference type="OrthoDB" id="843225at2759"/>
<dbReference type="InterPro" id="IPR014729">
    <property type="entry name" value="Rossmann-like_a/b/a_fold"/>
</dbReference>
<keyword evidence="3" id="KW-1185">Reference proteome</keyword>
<dbReference type="PANTHER" id="PTHR46100">
    <property type="entry name" value="IMP2'P"/>
    <property type="match status" value="1"/>
</dbReference>
<dbReference type="Proteomes" id="UP000613177">
    <property type="component" value="Unassembled WGS sequence"/>
</dbReference>
<name>A0A8H7VVL9_9FUNG</name>
<reference evidence="2" key="1">
    <citation type="submission" date="2021-01" db="EMBL/GenBank/DDBJ databases">
        <title>Metabolic potential, ecology and presence of endohyphal bacteria is reflected in genomic diversity of Mucoromycotina.</title>
        <authorList>
            <person name="Muszewska A."/>
            <person name="Okrasinska A."/>
            <person name="Steczkiewicz K."/>
            <person name="Drgas O."/>
            <person name="Orlowska M."/>
            <person name="Perlinska-Lenart U."/>
            <person name="Aleksandrzak-Piekarczyk T."/>
            <person name="Szatraj K."/>
            <person name="Zielenkiewicz U."/>
            <person name="Pilsyk S."/>
            <person name="Malc E."/>
            <person name="Mieczkowski P."/>
            <person name="Kruszewska J.S."/>
            <person name="Biernat P."/>
            <person name="Pawlowska J."/>
        </authorList>
    </citation>
    <scope>NUCLEOTIDE SEQUENCE</scope>
    <source>
        <strain evidence="2">WA0000018081</strain>
    </source>
</reference>
<evidence type="ECO:0000313" key="2">
    <source>
        <dbReference type="EMBL" id="KAG2228789.1"/>
    </source>
</evidence>
<dbReference type="CDD" id="cd23659">
    <property type="entry name" value="USP_At3g01520-like"/>
    <property type="match status" value="1"/>
</dbReference>
<dbReference type="InterPro" id="IPR006016">
    <property type="entry name" value="UspA"/>
</dbReference>
<comment type="caution">
    <text evidence="2">The sequence shown here is derived from an EMBL/GenBank/DDBJ whole genome shotgun (WGS) entry which is preliminary data.</text>
</comment>
<dbReference type="EMBL" id="JAEPRE010000357">
    <property type="protein sequence ID" value="KAG2228789.1"/>
    <property type="molecule type" value="Genomic_DNA"/>
</dbReference>
<evidence type="ECO:0000259" key="1">
    <source>
        <dbReference type="Pfam" id="PF00582"/>
    </source>
</evidence>
<dbReference type="Gene3D" id="3.40.50.620">
    <property type="entry name" value="HUPs"/>
    <property type="match status" value="1"/>
</dbReference>
<gene>
    <name evidence="2" type="ORF">INT48_003596</name>
</gene>
<protein>
    <recommendedName>
        <fullName evidence="1">UspA domain-containing protein</fullName>
    </recommendedName>
</protein>
<organism evidence="2 3">
    <name type="scientific">Thamnidium elegans</name>
    <dbReference type="NCBI Taxonomy" id="101142"/>
    <lineage>
        <taxon>Eukaryota</taxon>
        <taxon>Fungi</taxon>
        <taxon>Fungi incertae sedis</taxon>
        <taxon>Mucoromycota</taxon>
        <taxon>Mucoromycotina</taxon>
        <taxon>Mucoromycetes</taxon>
        <taxon>Mucorales</taxon>
        <taxon>Mucorineae</taxon>
        <taxon>Mucoraceae</taxon>
        <taxon>Thamnidium</taxon>
    </lineage>
</organism>
<dbReference type="InterPro" id="IPR006015">
    <property type="entry name" value="Universal_stress_UspA"/>
</dbReference>
<proteinExistence type="predicted"/>
<dbReference type="AlphaFoldDB" id="A0A8H7VVL9"/>
<feature type="domain" description="UspA" evidence="1">
    <location>
        <begin position="1"/>
        <end position="148"/>
    </location>
</feature>
<sequence>MPRQIAFAIDPSSEEAIKTIQWSIENFLKPNDEIHTIMVIELDSEFESPELPPTDSFESIEKELMQEKLVAMESVVKKLSDAGFKVKQHVFKTYGTQAYDLLINYLDTETMDCLIMGSRNLSAWKRFFVGSFSDYVQSHVHCPVLIVK</sequence>
<dbReference type="SUPFAM" id="SSF52402">
    <property type="entry name" value="Adenine nucleotide alpha hydrolases-like"/>
    <property type="match status" value="1"/>
</dbReference>